<protein>
    <submittedName>
        <fullName evidence="2">Putative odorant receptor 85b</fullName>
    </submittedName>
</protein>
<keyword evidence="1" id="KW-0472">Membrane</keyword>
<evidence type="ECO:0000313" key="2">
    <source>
        <dbReference type="EMBL" id="AEY57951.1"/>
    </source>
</evidence>
<name>V9IBU2_APICE</name>
<feature type="transmembrane region" description="Helical" evidence="1">
    <location>
        <begin position="53"/>
        <end position="75"/>
    </location>
</feature>
<accession>V9IBU2</accession>
<dbReference type="AlphaFoldDB" id="V9IBU2"/>
<evidence type="ECO:0000256" key="1">
    <source>
        <dbReference type="SAM" id="Phobius"/>
    </source>
</evidence>
<proteinExistence type="evidence at transcript level"/>
<dbReference type="EMBL" id="JR037759">
    <property type="protein sequence ID" value="AEY57951.1"/>
    <property type="molecule type" value="mRNA"/>
</dbReference>
<organism evidence="2">
    <name type="scientific">Apis cerana</name>
    <name type="common">Indian honeybee</name>
    <dbReference type="NCBI Taxonomy" id="7461"/>
    <lineage>
        <taxon>Eukaryota</taxon>
        <taxon>Metazoa</taxon>
        <taxon>Ecdysozoa</taxon>
        <taxon>Arthropoda</taxon>
        <taxon>Hexapoda</taxon>
        <taxon>Insecta</taxon>
        <taxon>Pterygota</taxon>
        <taxon>Neoptera</taxon>
        <taxon>Endopterygota</taxon>
        <taxon>Hymenoptera</taxon>
        <taxon>Apocrita</taxon>
        <taxon>Aculeata</taxon>
        <taxon>Apoidea</taxon>
        <taxon>Anthophila</taxon>
        <taxon>Apidae</taxon>
        <taxon>Apis</taxon>
    </lineage>
</organism>
<keyword evidence="2" id="KW-0675">Receptor</keyword>
<sequence length="213" mass="24912">MHLTILNESDYRARNLKYKEDIAYITKHSKWILKSIGIWPSVLKDVSKFLPKIVFGLCNFVLFFAIIPCILYIVIEENNTMIRFKLFGLLSFSLVALIKYWTLLYRKSRIKNCVEQIWIDWKQIGTFIDEYNRTIKPVIYPTYNGLFNVQRSPIYEFVYILHCMCGYVMHSVTAGACGLTALFATHACGQIDIVIARLNDLIHGKYTKEKIKY</sequence>
<keyword evidence="1" id="KW-1133">Transmembrane helix</keyword>
<feature type="transmembrane region" description="Helical" evidence="1">
    <location>
        <begin position="81"/>
        <end position="101"/>
    </location>
</feature>
<evidence type="ECO:0000313" key="3">
    <source>
        <dbReference type="EMBL" id="AEY57952.1"/>
    </source>
</evidence>
<keyword evidence="1" id="KW-0812">Transmembrane</keyword>
<reference evidence="2" key="1">
    <citation type="submission" date="2011-11" db="EMBL/GenBank/DDBJ databases">
        <title>Decoding the brain transcriptome of the Eastern honeybee (Apis cerana) based on pyrosequencing.</title>
        <authorList>
            <person name="Sun L."/>
            <person name="Zheng H."/>
            <person name="Wang Y."/>
            <person name="Xie X."/>
            <person name="Zhu Y."/>
            <person name="Gu W."/>
            <person name="Wang S."/>
        </authorList>
    </citation>
    <scope>NUCLEOTIDE SEQUENCE</scope>
    <source>
        <tissue evidence="2">Brain</tissue>
    </source>
</reference>
<gene>
    <name evidence="2" type="ORF">ACCB00487.3</name>
    <name evidence="3" type="ORF">ACCB00487.4</name>
</gene>
<dbReference type="EMBL" id="JR037760">
    <property type="protein sequence ID" value="AEY57952.1"/>
    <property type="molecule type" value="mRNA"/>
</dbReference>